<dbReference type="Pfam" id="PF13439">
    <property type="entry name" value="Glyco_transf_4"/>
    <property type="match status" value="1"/>
</dbReference>
<dbReference type="PANTHER" id="PTHR46401:SF2">
    <property type="entry name" value="GLYCOSYLTRANSFERASE WBBK-RELATED"/>
    <property type="match status" value="1"/>
</dbReference>
<evidence type="ECO:0000259" key="3">
    <source>
        <dbReference type="Pfam" id="PF13439"/>
    </source>
</evidence>
<reference evidence="4 5" key="1">
    <citation type="submission" date="2019-06" db="EMBL/GenBank/DDBJ databases">
        <title>Whole genome shotgun sequence of Acetobacter peroxydans NBRC 13755.</title>
        <authorList>
            <person name="Hosoyama A."/>
            <person name="Uohara A."/>
            <person name="Ohji S."/>
            <person name="Ichikawa N."/>
        </authorList>
    </citation>
    <scope>NUCLEOTIDE SEQUENCE [LARGE SCALE GENOMIC DNA]</scope>
    <source>
        <strain evidence="4 5">NBRC 13755</strain>
    </source>
</reference>
<dbReference type="Proteomes" id="UP000317730">
    <property type="component" value="Unassembled WGS sequence"/>
</dbReference>
<protein>
    <submittedName>
        <fullName evidence="4">Glycogen synthase</fullName>
    </submittedName>
</protein>
<proteinExistence type="predicted"/>
<dbReference type="PANTHER" id="PTHR46401">
    <property type="entry name" value="GLYCOSYLTRANSFERASE WBBK-RELATED"/>
    <property type="match status" value="1"/>
</dbReference>
<evidence type="ECO:0000259" key="2">
    <source>
        <dbReference type="Pfam" id="PF00534"/>
    </source>
</evidence>
<keyword evidence="5" id="KW-1185">Reference proteome</keyword>
<dbReference type="OrthoDB" id="9807414at2"/>
<keyword evidence="1" id="KW-0808">Transferase</keyword>
<name>A0A4Y3TUI6_9PROT</name>
<dbReference type="GO" id="GO:0009103">
    <property type="term" value="P:lipopolysaccharide biosynthetic process"/>
    <property type="evidence" value="ECO:0007669"/>
    <property type="project" value="TreeGrafter"/>
</dbReference>
<organism evidence="4 5">
    <name type="scientific">Acetobacter peroxydans</name>
    <dbReference type="NCBI Taxonomy" id="104098"/>
    <lineage>
        <taxon>Bacteria</taxon>
        <taxon>Pseudomonadati</taxon>
        <taxon>Pseudomonadota</taxon>
        <taxon>Alphaproteobacteria</taxon>
        <taxon>Acetobacterales</taxon>
        <taxon>Acetobacteraceae</taxon>
        <taxon>Acetobacter</taxon>
    </lineage>
</organism>
<gene>
    <name evidence="4" type="ORF">APE01nite_13190</name>
</gene>
<dbReference type="Gene3D" id="3.40.50.2000">
    <property type="entry name" value="Glycogen Phosphorylase B"/>
    <property type="match status" value="2"/>
</dbReference>
<evidence type="ECO:0000256" key="1">
    <source>
        <dbReference type="ARBA" id="ARBA00022679"/>
    </source>
</evidence>
<sequence>MCAQAGGQALRVMTVLSSHERFAPDECGAIGLLVRRLALRGEVVVGTPPHTAPFTDVAFKPVPQVFSWRGGRVRYRKGVAQLVREGRPDLVEVHNRPDLALYLHRRFPSLPIVLILHNDPCGMRRARRPAERQHLARAVAVVAVSEWVRQRFLSQGVRGCVSVLPNSLDLAALPPARPARDREKLLLFVGRVVADKGADAFVAACAALLPRHPDWRAQILGADDFGEQTRETPFLRALRPQAQAAGVALAGYCRHESVLETMSRAAIVVVPSRWGEPFGMVALEAMGCGAALLVSPNGNLPELAGQAALYADPDSLPELITALESLMADAGLRARLGQAGQQRAARFDCRTMRAIRAELHAEVVRAWPGKGLFSA</sequence>
<feature type="domain" description="Glycosyl transferase family 1" evidence="2">
    <location>
        <begin position="178"/>
        <end position="343"/>
    </location>
</feature>
<dbReference type="Pfam" id="PF00534">
    <property type="entry name" value="Glycos_transf_1"/>
    <property type="match status" value="1"/>
</dbReference>
<dbReference type="CDD" id="cd03801">
    <property type="entry name" value="GT4_PimA-like"/>
    <property type="match status" value="1"/>
</dbReference>
<dbReference type="AlphaFoldDB" id="A0A4Y3TUI6"/>
<dbReference type="InterPro" id="IPR001296">
    <property type="entry name" value="Glyco_trans_1"/>
</dbReference>
<dbReference type="RefSeq" id="WP_141376103.1">
    <property type="nucleotide sequence ID" value="NZ_BAPL01000005.1"/>
</dbReference>
<feature type="domain" description="Glycosyltransferase subfamily 4-like N-terminal" evidence="3">
    <location>
        <begin position="33"/>
        <end position="171"/>
    </location>
</feature>
<dbReference type="InterPro" id="IPR028098">
    <property type="entry name" value="Glyco_trans_4-like_N"/>
</dbReference>
<dbReference type="GO" id="GO:0016757">
    <property type="term" value="F:glycosyltransferase activity"/>
    <property type="evidence" value="ECO:0007669"/>
    <property type="project" value="InterPro"/>
</dbReference>
<dbReference type="SUPFAM" id="SSF53756">
    <property type="entry name" value="UDP-Glycosyltransferase/glycogen phosphorylase"/>
    <property type="match status" value="1"/>
</dbReference>
<evidence type="ECO:0000313" key="4">
    <source>
        <dbReference type="EMBL" id="GEB85522.1"/>
    </source>
</evidence>
<accession>A0A4Y3TUI6</accession>
<comment type="caution">
    <text evidence="4">The sequence shown here is derived from an EMBL/GenBank/DDBJ whole genome shotgun (WGS) entry which is preliminary data.</text>
</comment>
<evidence type="ECO:0000313" key="5">
    <source>
        <dbReference type="Proteomes" id="UP000317730"/>
    </source>
</evidence>
<dbReference type="EMBL" id="BJMV01000006">
    <property type="protein sequence ID" value="GEB85522.1"/>
    <property type="molecule type" value="Genomic_DNA"/>
</dbReference>